<reference evidence="1" key="1">
    <citation type="journal article" date="2020" name="Nature">
        <title>Giant virus diversity and host interactions through global metagenomics.</title>
        <authorList>
            <person name="Schulz F."/>
            <person name="Roux S."/>
            <person name="Paez-Espino D."/>
            <person name="Jungbluth S."/>
            <person name="Walsh D.A."/>
            <person name="Denef V.J."/>
            <person name="McMahon K.D."/>
            <person name="Konstantinidis K.T."/>
            <person name="Eloe-Fadrosh E.A."/>
            <person name="Kyrpides N.C."/>
            <person name="Woyke T."/>
        </authorList>
    </citation>
    <scope>NUCLEOTIDE SEQUENCE</scope>
    <source>
        <strain evidence="1">GVMAG-M-3300023179-103</strain>
    </source>
</reference>
<dbReference type="EMBL" id="MN739698">
    <property type="protein sequence ID" value="QHT21887.1"/>
    <property type="molecule type" value="Genomic_DNA"/>
</dbReference>
<sequence>MAIIFDNNKPLIYVDSINETSYYTEMKNILSSYIREKNIEYTIVKTHDEILGKQDGYYLVENKLTIELYKKQTNRMYYVFTNYDITKIMSLSYTKCKKTVPIILKKENTLFENFQDELKNKVGSLKLKNE</sequence>
<accession>A0A6C0DYE3</accession>
<evidence type="ECO:0000313" key="1">
    <source>
        <dbReference type="EMBL" id="QHT21887.1"/>
    </source>
</evidence>
<proteinExistence type="predicted"/>
<organism evidence="1">
    <name type="scientific">viral metagenome</name>
    <dbReference type="NCBI Taxonomy" id="1070528"/>
    <lineage>
        <taxon>unclassified sequences</taxon>
        <taxon>metagenomes</taxon>
        <taxon>organismal metagenomes</taxon>
    </lineage>
</organism>
<dbReference type="AlphaFoldDB" id="A0A6C0DYE3"/>
<name>A0A6C0DYE3_9ZZZZ</name>
<protein>
    <submittedName>
        <fullName evidence="1">Uncharacterized protein</fullName>
    </submittedName>
</protein>